<evidence type="ECO:0000313" key="2">
    <source>
        <dbReference type="Proteomes" id="UP000019918"/>
    </source>
</evidence>
<evidence type="ECO:0000313" key="1">
    <source>
        <dbReference type="EMBL" id="EXU75333.1"/>
    </source>
</evidence>
<keyword evidence="2" id="KW-1185">Reference proteome</keyword>
<dbReference type="Gene3D" id="3.40.1440.10">
    <property type="entry name" value="GIY-YIG endonuclease"/>
    <property type="match status" value="1"/>
</dbReference>
<dbReference type="InterPro" id="IPR035901">
    <property type="entry name" value="GIY-YIG_endonuc_sf"/>
</dbReference>
<dbReference type="Proteomes" id="UP000019918">
    <property type="component" value="Unassembled WGS sequence"/>
</dbReference>
<dbReference type="STRING" id="69222.BG55_11855"/>
<dbReference type="RefSeq" id="WP_034937592.1">
    <property type="nucleotide sequence ID" value="NZ_JFHN01000049.1"/>
</dbReference>
<gene>
    <name evidence="1" type="ORF">BG55_11855</name>
</gene>
<dbReference type="EMBL" id="JFHN01000049">
    <property type="protein sequence ID" value="EXU75333.1"/>
    <property type="molecule type" value="Genomic_DNA"/>
</dbReference>
<name>A0A014N7G4_9GAMM</name>
<comment type="caution">
    <text evidence="1">The sequence shown here is derived from an EMBL/GenBank/DDBJ whole genome shotgun (WGS) entry which is preliminary data.</text>
</comment>
<dbReference type="AlphaFoldDB" id="A0A014N7G4"/>
<accession>A0A014N7G4</accession>
<dbReference type="PATRIC" id="fig|69222.5.peg.2445"/>
<proteinExistence type="predicted"/>
<reference evidence="1 2" key="1">
    <citation type="submission" date="2014-02" db="EMBL/GenBank/DDBJ databases">
        <title>Draft genome of Erwinia mallotivora strain BT-MARDI, a papaya dieback pathogen.</title>
        <authorList>
            <person name="Redzuan R."/>
            <person name="Abu Bakar N."/>
            <person name="Badrun R."/>
            <person name="Mohd Raih M.F."/>
            <person name="Rozano L."/>
            <person name="Mat Amin N."/>
        </authorList>
    </citation>
    <scope>NUCLEOTIDE SEQUENCE [LARGE SCALE GENOMIC DNA]</scope>
    <source>
        <strain evidence="1 2">BT-MARDI</strain>
    </source>
</reference>
<protein>
    <recommendedName>
        <fullName evidence="3">GIY-YIG domain-containing protein</fullName>
    </recommendedName>
</protein>
<sequence>MKNIEPPFKIFKSHLADAFFITPEKLYREFKVHLEKIDKFQNGRIYFIVKKPKSRFKKVKINKDCSISFKYESQGFFSKSHRILISEILLRLKILDEGLLLSTSEIKNNLIYVESTNPALRKSDPELKIIYVTQSTERMDRKNRALTIKLLPSSLSNHHQEGIELPLFAHQLLRDTGDSNVKCEILYIGKANELKKRMKGHGHLQQAQAECSDAEEIHLYFFTPKYESMSLHGCYIDLQPRDLLELADEDKVLICEVGLINYFKPSLNKNHKDSDIVKSGTLKKISDRGCTHFIMNCMFDEDDYFFGTDSVEYKGCHKKIYTL</sequence>
<dbReference type="OrthoDB" id="6946057at2"/>
<organism evidence="1 2">
    <name type="scientific">Erwinia mallotivora</name>
    <dbReference type="NCBI Taxonomy" id="69222"/>
    <lineage>
        <taxon>Bacteria</taxon>
        <taxon>Pseudomonadati</taxon>
        <taxon>Pseudomonadota</taxon>
        <taxon>Gammaproteobacteria</taxon>
        <taxon>Enterobacterales</taxon>
        <taxon>Erwiniaceae</taxon>
        <taxon>Erwinia</taxon>
    </lineage>
</organism>
<evidence type="ECO:0008006" key="3">
    <source>
        <dbReference type="Google" id="ProtNLM"/>
    </source>
</evidence>